<feature type="domain" description="Tyrosine specific protein phosphatases" evidence="7">
    <location>
        <begin position="67"/>
        <end position="125"/>
    </location>
</feature>
<dbReference type="AlphaFoldDB" id="W6NR55"/>
<evidence type="ECO:0000256" key="3">
    <source>
        <dbReference type="ARBA" id="ARBA00022801"/>
    </source>
</evidence>
<evidence type="ECO:0000256" key="1">
    <source>
        <dbReference type="ARBA" id="ARBA00008601"/>
    </source>
</evidence>
<dbReference type="EMBL" id="CAVP010058430">
    <property type="protein sequence ID" value="CDL94642.1"/>
    <property type="molecule type" value="Genomic_DNA"/>
</dbReference>
<reference evidence="8" key="2">
    <citation type="submission" date="2013-05" db="EMBL/GenBank/DDBJ databases">
        <title>The genome and transcriptome of Haemonchus contortus: a key model parasite for drug and vaccine discovery.</title>
        <authorList>
            <person name="Laing R."/>
            <person name="Kikuchi T."/>
            <person name="Martinelli A."/>
            <person name="Tsai I.J."/>
            <person name="Beech R.N."/>
            <person name="Redman E."/>
            <person name="Holroyd N."/>
            <person name="Bartley D.J."/>
            <person name="Beasley H."/>
            <person name="Britton C."/>
            <person name="Curran D."/>
            <person name="Devaney E."/>
            <person name="Gilabert A."/>
            <person name="Jackson F."/>
            <person name="Hunt M."/>
            <person name="Johnston S."/>
            <person name="Kryukov I."/>
            <person name="Li K."/>
            <person name="Morrison A.A."/>
            <person name="Reid A.J."/>
            <person name="Sargison N."/>
            <person name="Saunders G."/>
            <person name="Wasmuth J.D."/>
            <person name="Wolstenholme A."/>
            <person name="Berriman M."/>
            <person name="Gilleard J.S."/>
            <person name="Cotton J.A."/>
        </authorList>
    </citation>
    <scope>NUCLEOTIDE SEQUENCE [LARGE SCALE GENOMIC DNA]</scope>
    <source>
        <strain evidence="8">ISE/inbred ISE</strain>
    </source>
</reference>
<evidence type="ECO:0000256" key="2">
    <source>
        <dbReference type="ARBA" id="ARBA00013064"/>
    </source>
</evidence>
<dbReference type="PANTHER" id="PTHR45848">
    <property type="entry name" value="DUAL SPECIFICITY PROTEIN PHOSPHATASE 12 FAMILY MEMBER"/>
    <property type="match status" value="1"/>
</dbReference>
<keyword evidence="3" id="KW-0378">Hydrolase</keyword>
<dbReference type="PROSITE" id="PS50056">
    <property type="entry name" value="TYR_PHOSPHATASE_2"/>
    <property type="match status" value="1"/>
</dbReference>
<feature type="active site" description="Phosphocysteine intermediate" evidence="5">
    <location>
        <position position="90"/>
    </location>
</feature>
<dbReference type="PIRSF" id="PIRSF000941">
    <property type="entry name" value="DUSP12"/>
    <property type="match status" value="1"/>
</dbReference>
<sequence length="337" mass="37359">MIDRILDHVYISGARDVLAGHPLLKHDITHVLTISAVAVPVDRRLPKIDYHFIFAMDLSNQDLLGGGQMAEGIAYITKAVQSGGNVLVHCEVGVSRSATIVAAYVMQKLKYSAEKAVEFIKIARPLVCPNQGFFTQLQIFESLHYQIDEASLAGSRMYKNWCISSGNAPHNGSEPQANTFIKDLKADDCSKERGTSTGVSNSKLVIQIIPPADLGFAIQCSRGRCGKCRHILFFGEHLTKHKRIDGEVCEFGYLIEPMKWMNVSEYEGKICCPKCDAKLGNYSWGGRQCQGDPGARCMQHVTPWVHLHRAKVDEVSTQSPIERLQPPRQQIPAVIIS</sequence>
<comment type="similarity">
    <text evidence="1">Belongs to the protein-tyrosine phosphatase family. Non-receptor class dual specificity subfamily.</text>
</comment>
<evidence type="ECO:0000256" key="5">
    <source>
        <dbReference type="PIRSR" id="PIRSR000941-50"/>
    </source>
</evidence>
<proteinExistence type="inferred from homology"/>
<dbReference type="InterPro" id="IPR016130">
    <property type="entry name" value="Tyr_Pase_AS"/>
</dbReference>
<comment type="caution">
    <text evidence="8">The sequence shown here is derived from an EMBL/GenBank/DDBJ whole genome shotgun (WGS) entry which is preliminary data.</text>
</comment>
<organism evidence="8">
    <name type="scientific">Haemonchus contortus</name>
    <name type="common">Barber pole worm</name>
    <dbReference type="NCBI Taxonomy" id="6289"/>
    <lineage>
        <taxon>Eukaryota</taxon>
        <taxon>Metazoa</taxon>
        <taxon>Ecdysozoa</taxon>
        <taxon>Nematoda</taxon>
        <taxon>Chromadorea</taxon>
        <taxon>Rhabditida</taxon>
        <taxon>Rhabditina</taxon>
        <taxon>Rhabditomorpha</taxon>
        <taxon>Strongyloidea</taxon>
        <taxon>Trichostrongylidae</taxon>
        <taxon>Haemonchus</taxon>
    </lineage>
</organism>
<name>W6NR55_HAECO</name>
<evidence type="ECO:0000313" key="8">
    <source>
        <dbReference type="EMBL" id="CDL94642.1"/>
    </source>
</evidence>
<protein>
    <recommendedName>
        <fullName evidence="2">protein-tyrosine-phosphatase</fullName>
        <ecNumber evidence="2">3.1.3.48</ecNumber>
    </recommendedName>
</protein>
<evidence type="ECO:0000259" key="7">
    <source>
        <dbReference type="PROSITE" id="PS50056"/>
    </source>
</evidence>
<dbReference type="GO" id="GO:0005634">
    <property type="term" value="C:nucleus"/>
    <property type="evidence" value="ECO:0007669"/>
    <property type="project" value="TreeGrafter"/>
</dbReference>
<evidence type="ECO:0000259" key="6">
    <source>
        <dbReference type="PROSITE" id="PS50054"/>
    </source>
</evidence>
<evidence type="ECO:0000256" key="4">
    <source>
        <dbReference type="ARBA" id="ARBA00022912"/>
    </source>
</evidence>
<feature type="domain" description="Tyrosine-protein phosphatase" evidence="6">
    <location>
        <begin position="1"/>
        <end position="146"/>
    </location>
</feature>
<dbReference type="Gene3D" id="3.90.190.10">
    <property type="entry name" value="Protein tyrosine phosphatase superfamily"/>
    <property type="match status" value="1"/>
</dbReference>
<dbReference type="InterPro" id="IPR020422">
    <property type="entry name" value="TYR_PHOSPHATASE_DUAL_dom"/>
</dbReference>
<dbReference type="InterPro" id="IPR029021">
    <property type="entry name" value="Prot-tyrosine_phosphatase-like"/>
</dbReference>
<dbReference type="CDD" id="cd14498">
    <property type="entry name" value="DSP"/>
    <property type="match status" value="1"/>
</dbReference>
<dbReference type="GO" id="GO:0004725">
    <property type="term" value="F:protein tyrosine phosphatase activity"/>
    <property type="evidence" value="ECO:0007669"/>
    <property type="project" value="UniProtKB-EC"/>
</dbReference>
<dbReference type="Pfam" id="PF00782">
    <property type="entry name" value="DSPc"/>
    <property type="match status" value="1"/>
</dbReference>
<dbReference type="GO" id="GO:0008138">
    <property type="term" value="F:protein tyrosine/serine/threonine phosphatase activity"/>
    <property type="evidence" value="ECO:0007669"/>
    <property type="project" value="InterPro"/>
</dbReference>
<dbReference type="InterPro" id="IPR016278">
    <property type="entry name" value="DUSP12"/>
</dbReference>
<dbReference type="EC" id="3.1.3.48" evidence="2"/>
<dbReference type="SUPFAM" id="SSF52799">
    <property type="entry name" value="(Phosphotyrosine protein) phosphatases II"/>
    <property type="match status" value="1"/>
</dbReference>
<dbReference type="InterPro" id="IPR000387">
    <property type="entry name" value="Tyr_Pase_dom"/>
</dbReference>
<gene>
    <name evidence="8" type="ORF">HCOI_01114200</name>
</gene>
<keyword evidence="4" id="KW-0904">Protein phosphatase</keyword>
<accession>W6NR55</accession>
<dbReference type="PROSITE" id="PS50054">
    <property type="entry name" value="TYR_PHOSPHATASE_DUAL"/>
    <property type="match status" value="1"/>
</dbReference>
<dbReference type="SMART" id="SM00195">
    <property type="entry name" value="DSPc"/>
    <property type="match status" value="1"/>
</dbReference>
<reference evidence="8" key="1">
    <citation type="submission" date="2013-03" db="EMBL/GenBank/DDBJ databases">
        <authorList>
            <person name="Aslett M."/>
        </authorList>
    </citation>
    <scope>NUCLEOTIDE SEQUENCE [LARGE SCALE GENOMIC DNA]</scope>
    <source>
        <strain evidence="8">ISE/inbred ISE</strain>
    </source>
</reference>
<dbReference type="PANTHER" id="PTHR45848:SF4">
    <property type="entry name" value="DUAL SPECIFICITY PROTEIN PHOSPHATASE 12"/>
    <property type="match status" value="1"/>
</dbReference>
<dbReference type="PROSITE" id="PS00383">
    <property type="entry name" value="TYR_PHOSPHATASE_1"/>
    <property type="match status" value="1"/>
</dbReference>
<dbReference type="InterPro" id="IPR000340">
    <property type="entry name" value="Dual-sp_phosphatase_cat-dom"/>
</dbReference>